<gene>
    <name evidence="1" type="ORF">SLS59_007478</name>
</gene>
<keyword evidence="2" id="KW-1185">Reference proteome</keyword>
<accession>A0ABR3QZM3</accession>
<evidence type="ECO:0000313" key="1">
    <source>
        <dbReference type="EMBL" id="KAL1597448.1"/>
    </source>
</evidence>
<protein>
    <submittedName>
        <fullName evidence="1">Uncharacterized protein</fullName>
    </submittedName>
</protein>
<proteinExistence type="predicted"/>
<comment type="caution">
    <text evidence="1">The sequence shown here is derived from an EMBL/GenBank/DDBJ whole genome shotgun (WGS) entry which is preliminary data.</text>
</comment>
<name>A0ABR3QZM3_9PLEO</name>
<sequence>MQEANALCKKEYESMRQNAGRKTLGTVAQDFEIFLQLYREARQLEDARLQNVQSQKVLGSFQIATTKDKAPQSDGFDWRYTPRNCTQKGCTSTPYSPFSIQHYSFYHIPNSSTQLLPLTTMCPSCSKAEAEGFGAKLMEKWSSRCGWDGEEWDGWYQNAIQARKAEQDFWEKAQERVVTERLTKRSTNNAAEKIVAQTETKEEGEAELTPKKEKRQSIFRRMFRRNSTAVAPAAPAVATVAA</sequence>
<organism evidence="1 2">
    <name type="scientific">Nothophoma quercina</name>
    <dbReference type="NCBI Taxonomy" id="749835"/>
    <lineage>
        <taxon>Eukaryota</taxon>
        <taxon>Fungi</taxon>
        <taxon>Dikarya</taxon>
        <taxon>Ascomycota</taxon>
        <taxon>Pezizomycotina</taxon>
        <taxon>Dothideomycetes</taxon>
        <taxon>Pleosporomycetidae</taxon>
        <taxon>Pleosporales</taxon>
        <taxon>Pleosporineae</taxon>
        <taxon>Didymellaceae</taxon>
        <taxon>Nothophoma</taxon>
    </lineage>
</organism>
<reference evidence="1 2" key="1">
    <citation type="submission" date="2024-02" db="EMBL/GenBank/DDBJ databases">
        <title>De novo assembly and annotation of 12 fungi associated with fruit tree decline syndrome in Ontario, Canada.</title>
        <authorList>
            <person name="Sulman M."/>
            <person name="Ellouze W."/>
            <person name="Ilyukhin E."/>
        </authorList>
    </citation>
    <scope>NUCLEOTIDE SEQUENCE [LARGE SCALE GENOMIC DNA]</scope>
    <source>
        <strain evidence="1 2">M97-236</strain>
    </source>
</reference>
<evidence type="ECO:0000313" key="2">
    <source>
        <dbReference type="Proteomes" id="UP001521222"/>
    </source>
</evidence>
<dbReference type="Proteomes" id="UP001521222">
    <property type="component" value="Unassembled WGS sequence"/>
</dbReference>
<dbReference type="EMBL" id="JAKIXB020000026">
    <property type="protein sequence ID" value="KAL1597448.1"/>
    <property type="molecule type" value="Genomic_DNA"/>
</dbReference>